<dbReference type="GO" id="GO:0062054">
    <property type="term" value="F:fluoride channel activity"/>
    <property type="evidence" value="ECO:0007669"/>
    <property type="project" value="UniProtKB-UniRule"/>
</dbReference>
<dbReference type="GO" id="GO:0140114">
    <property type="term" value="P:cellular detoxification of fluoride"/>
    <property type="evidence" value="ECO:0007669"/>
    <property type="project" value="UniProtKB-UniRule"/>
</dbReference>
<keyword evidence="4 12" id="KW-0812">Transmembrane</keyword>
<dbReference type="PANTHER" id="PTHR28259">
    <property type="entry name" value="FLUORIDE EXPORT PROTEIN 1-RELATED"/>
    <property type="match status" value="1"/>
</dbReference>
<keyword evidence="7 12" id="KW-0406">Ion transport</keyword>
<dbReference type="KEGG" id="kuy:FY550_03025"/>
<dbReference type="RefSeq" id="WP_070981594.1">
    <property type="nucleotide sequence ID" value="NZ_CP043420.1"/>
</dbReference>
<dbReference type="GO" id="GO:0005886">
    <property type="term" value="C:plasma membrane"/>
    <property type="evidence" value="ECO:0007669"/>
    <property type="project" value="UniProtKB-SubCell"/>
</dbReference>
<dbReference type="OrthoDB" id="9806299at2"/>
<evidence type="ECO:0000256" key="1">
    <source>
        <dbReference type="ARBA" id="ARBA00004651"/>
    </source>
</evidence>
<comment type="similarity">
    <text evidence="10 12">Belongs to the fluoride channel Fluc/FEX (TC 1.A.43) family.</text>
</comment>
<keyword evidence="12" id="KW-0479">Metal-binding</keyword>
<dbReference type="HAMAP" id="MF_00454">
    <property type="entry name" value="FluC"/>
    <property type="match status" value="1"/>
</dbReference>
<comment type="catalytic activity">
    <reaction evidence="11">
        <text>fluoride(in) = fluoride(out)</text>
        <dbReference type="Rhea" id="RHEA:76159"/>
        <dbReference type="ChEBI" id="CHEBI:17051"/>
    </reaction>
    <physiologicalReaction direction="left-to-right" evidence="11">
        <dbReference type="Rhea" id="RHEA:76160"/>
    </physiologicalReaction>
</comment>
<keyword evidence="12" id="KW-0813">Transport</keyword>
<comment type="subcellular location">
    <subcellularLocation>
        <location evidence="1 12">Cell membrane</location>
        <topology evidence="1 12">Multi-pass membrane protein</topology>
    </subcellularLocation>
</comment>
<proteinExistence type="inferred from homology"/>
<dbReference type="InterPro" id="IPR003691">
    <property type="entry name" value="FluC"/>
</dbReference>
<comment type="function">
    <text evidence="12">Fluoride-specific ion channel. Important for reducing fluoride concentration in the cell, thus reducing its toxicity.</text>
</comment>
<evidence type="ECO:0000256" key="4">
    <source>
        <dbReference type="ARBA" id="ARBA00022692"/>
    </source>
</evidence>
<feature type="transmembrane region" description="Helical" evidence="12">
    <location>
        <begin position="65"/>
        <end position="83"/>
    </location>
</feature>
<dbReference type="EMBL" id="CP043420">
    <property type="protein sequence ID" value="QEL10206.1"/>
    <property type="molecule type" value="Genomic_DNA"/>
</dbReference>
<gene>
    <name evidence="12 13" type="primary">crcB</name>
    <name evidence="12" type="synonym">fluC</name>
    <name evidence="13" type="ORF">FY550_03025</name>
</gene>
<keyword evidence="8 12" id="KW-0472">Membrane</keyword>
<dbReference type="PANTHER" id="PTHR28259:SF1">
    <property type="entry name" value="FLUORIDE EXPORT PROTEIN 1-RELATED"/>
    <property type="match status" value="1"/>
</dbReference>
<dbReference type="Proteomes" id="UP000322553">
    <property type="component" value="Chromosome"/>
</dbReference>
<evidence type="ECO:0000313" key="13">
    <source>
        <dbReference type="EMBL" id="QEL10206.1"/>
    </source>
</evidence>
<dbReference type="STRING" id="657387.BH688_16100"/>
<dbReference type="NCBIfam" id="TIGR00494">
    <property type="entry name" value="crcB"/>
    <property type="match status" value="1"/>
</dbReference>
<evidence type="ECO:0000256" key="5">
    <source>
        <dbReference type="ARBA" id="ARBA00022989"/>
    </source>
</evidence>
<dbReference type="AlphaFoldDB" id="A0A1S1NS01"/>
<comment type="activity regulation">
    <text evidence="12">Na(+) is not transported, but it plays an essential structural role and its presence is essential for fluoride channel function.</text>
</comment>
<keyword evidence="9 12" id="KW-0407">Ion channel</keyword>
<dbReference type="NCBIfam" id="NF010792">
    <property type="entry name" value="PRK14196.1"/>
    <property type="match status" value="1"/>
</dbReference>
<keyword evidence="14" id="KW-1185">Reference proteome</keyword>
<keyword evidence="5 12" id="KW-1133">Transmembrane helix</keyword>
<protein>
    <recommendedName>
        <fullName evidence="12">Fluoride-specific ion channel FluC</fullName>
    </recommendedName>
</protein>
<evidence type="ECO:0000256" key="11">
    <source>
        <dbReference type="ARBA" id="ARBA00035585"/>
    </source>
</evidence>
<feature type="binding site" evidence="12">
    <location>
        <position position="78"/>
    </location>
    <ligand>
        <name>Na(+)</name>
        <dbReference type="ChEBI" id="CHEBI:29101"/>
        <note>structural</note>
    </ligand>
</feature>
<feature type="binding site" evidence="12">
    <location>
        <position position="75"/>
    </location>
    <ligand>
        <name>Na(+)</name>
        <dbReference type="ChEBI" id="CHEBI:29101"/>
        <note>structural</note>
    </ligand>
</feature>
<evidence type="ECO:0000256" key="6">
    <source>
        <dbReference type="ARBA" id="ARBA00023053"/>
    </source>
</evidence>
<keyword evidence="6 12" id="KW-0915">Sodium</keyword>
<dbReference type="Pfam" id="PF02537">
    <property type="entry name" value="CRCB"/>
    <property type="match status" value="1"/>
</dbReference>
<feature type="transmembrane region" description="Helical" evidence="12">
    <location>
        <begin position="103"/>
        <end position="124"/>
    </location>
</feature>
<evidence type="ECO:0000256" key="9">
    <source>
        <dbReference type="ARBA" id="ARBA00023303"/>
    </source>
</evidence>
<name>A0A1S1NS01_9GAMM</name>
<organism evidence="13 14">
    <name type="scientific">Kushneria phosphatilytica</name>
    <dbReference type="NCBI Taxonomy" id="657387"/>
    <lineage>
        <taxon>Bacteria</taxon>
        <taxon>Pseudomonadati</taxon>
        <taxon>Pseudomonadota</taxon>
        <taxon>Gammaproteobacteria</taxon>
        <taxon>Oceanospirillales</taxon>
        <taxon>Halomonadaceae</taxon>
        <taxon>Kushneria</taxon>
    </lineage>
</organism>
<evidence type="ECO:0000256" key="8">
    <source>
        <dbReference type="ARBA" id="ARBA00023136"/>
    </source>
</evidence>
<feature type="transmembrane region" description="Helical" evidence="12">
    <location>
        <begin position="39"/>
        <end position="58"/>
    </location>
</feature>
<sequence length="132" mass="13676">MWLSMVAIGAGAALGANLRWLLGLGLNSLFPAIPPGTLVANLLGAWLIGIAIALFAALPELSPQWRMFIVTGFLGALTTFSTFSAEMFSNLQAGRYGMALTGIGIHVAGSLIMTGLGMATLVAIRQIMGVAK</sequence>
<evidence type="ECO:0000256" key="10">
    <source>
        <dbReference type="ARBA" id="ARBA00035120"/>
    </source>
</evidence>
<reference evidence="13 14" key="1">
    <citation type="submission" date="2019-08" db="EMBL/GenBank/DDBJ databases">
        <title>Complete genome sequence of Kushneria sp. YCWA18, a halophilic phosphate-solubilizing bacterium isolated from Daqiao saltern in China.</title>
        <authorList>
            <person name="Du G.-X."/>
            <person name="Qu L.-Y."/>
        </authorList>
    </citation>
    <scope>NUCLEOTIDE SEQUENCE [LARGE SCALE GENOMIC DNA]</scope>
    <source>
        <strain evidence="13 14">YCWA18</strain>
    </source>
</reference>
<evidence type="ECO:0000256" key="7">
    <source>
        <dbReference type="ARBA" id="ARBA00023065"/>
    </source>
</evidence>
<evidence type="ECO:0000256" key="12">
    <source>
        <dbReference type="HAMAP-Rule" id="MF_00454"/>
    </source>
</evidence>
<accession>A0A1S1NS01</accession>
<keyword evidence="2 12" id="KW-1003">Cell membrane</keyword>
<evidence type="ECO:0000256" key="2">
    <source>
        <dbReference type="ARBA" id="ARBA00022475"/>
    </source>
</evidence>
<dbReference type="GO" id="GO:0046872">
    <property type="term" value="F:metal ion binding"/>
    <property type="evidence" value="ECO:0007669"/>
    <property type="project" value="UniProtKB-KW"/>
</dbReference>
<evidence type="ECO:0000256" key="3">
    <source>
        <dbReference type="ARBA" id="ARBA00022519"/>
    </source>
</evidence>
<evidence type="ECO:0000313" key="14">
    <source>
        <dbReference type="Proteomes" id="UP000322553"/>
    </source>
</evidence>
<keyword evidence="3" id="KW-0997">Cell inner membrane</keyword>